<dbReference type="EMBL" id="SMKS01000076">
    <property type="protein sequence ID" value="TDD00545.1"/>
    <property type="molecule type" value="Genomic_DNA"/>
</dbReference>
<protein>
    <recommendedName>
        <fullName evidence="4">Lipoprotein</fullName>
    </recommendedName>
</protein>
<proteinExistence type="predicted"/>
<dbReference type="Proteomes" id="UP000295674">
    <property type="component" value="Unassembled WGS sequence"/>
</dbReference>
<evidence type="ECO:0000313" key="3">
    <source>
        <dbReference type="Proteomes" id="UP000295674"/>
    </source>
</evidence>
<dbReference type="AlphaFoldDB" id="A0A4R4VEZ0"/>
<evidence type="ECO:0000256" key="1">
    <source>
        <dbReference type="SAM" id="MobiDB-lite"/>
    </source>
</evidence>
<name>A0A4R4VEZ0_9PSEU</name>
<evidence type="ECO:0008006" key="4">
    <source>
        <dbReference type="Google" id="ProtNLM"/>
    </source>
</evidence>
<dbReference type="PROSITE" id="PS51257">
    <property type="entry name" value="PROKAR_LIPOPROTEIN"/>
    <property type="match status" value="1"/>
</dbReference>
<gene>
    <name evidence="2" type="ORF">E1181_27360</name>
</gene>
<accession>A0A4R4VEZ0</accession>
<dbReference type="OrthoDB" id="3579740at2"/>
<keyword evidence="3" id="KW-1185">Reference proteome</keyword>
<sequence>MSRPIATTALAVALLACEGAPTEMTPPPAPTESRVERGTAGEEFQQFQQDSGYPHSVEEYDELPGYLQCGTACGQEPTSGEQQRAHLCQRGAIDPSEC</sequence>
<comment type="caution">
    <text evidence="2">The sequence shown here is derived from an EMBL/GenBank/DDBJ whole genome shotgun (WGS) entry which is preliminary data.</text>
</comment>
<reference evidence="2 3" key="1">
    <citation type="submission" date="2019-03" db="EMBL/GenBank/DDBJ databases">
        <title>Draft genome sequences of novel Actinobacteria.</title>
        <authorList>
            <person name="Sahin N."/>
            <person name="Ay H."/>
            <person name="Saygin H."/>
        </authorList>
    </citation>
    <scope>NUCLEOTIDE SEQUENCE [LARGE SCALE GENOMIC DNA]</scope>
    <source>
        <strain evidence="2 3">16K309</strain>
    </source>
</reference>
<evidence type="ECO:0000313" key="2">
    <source>
        <dbReference type="EMBL" id="TDD00545.1"/>
    </source>
</evidence>
<organism evidence="2 3">
    <name type="scientific">Saccharopolyspora terrae</name>
    <dbReference type="NCBI Taxonomy" id="2530384"/>
    <lineage>
        <taxon>Bacteria</taxon>
        <taxon>Bacillati</taxon>
        <taxon>Actinomycetota</taxon>
        <taxon>Actinomycetes</taxon>
        <taxon>Pseudonocardiales</taxon>
        <taxon>Pseudonocardiaceae</taxon>
        <taxon>Saccharopolyspora</taxon>
    </lineage>
</organism>
<feature type="region of interest" description="Disordered" evidence="1">
    <location>
        <begin position="20"/>
        <end position="39"/>
    </location>
</feature>
<feature type="region of interest" description="Disordered" evidence="1">
    <location>
        <begin position="75"/>
        <end position="98"/>
    </location>
</feature>
<dbReference type="RefSeq" id="WP_132679159.1">
    <property type="nucleotide sequence ID" value="NZ_SMKS01000076.1"/>
</dbReference>